<dbReference type="OrthoDB" id="275457at2759"/>
<dbReference type="PANTHER" id="PTHR12126:SF11">
    <property type="entry name" value="NADH DEHYDROGENASE [UBIQUINONE] 1 ALPHA SUBCOMPLEX SUBUNIT 9, MITOCHONDRIAL"/>
    <property type="match status" value="1"/>
</dbReference>
<reference evidence="2 3" key="1">
    <citation type="journal article" date="2018" name="Cell">
        <title>The Chara Genome: Secondary Complexity and Implications for Plant Terrestrialization.</title>
        <authorList>
            <person name="Nishiyama T."/>
            <person name="Sakayama H."/>
            <person name="Vries J.D."/>
            <person name="Buschmann H."/>
            <person name="Saint-Marcoux D."/>
            <person name="Ullrich K.K."/>
            <person name="Haas F.B."/>
            <person name="Vanderstraeten L."/>
            <person name="Becker D."/>
            <person name="Lang D."/>
            <person name="Vosolsobe S."/>
            <person name="Rombauts S."/>
            <person name="Wilhelmsson P.K.I."/>
            <person name="Janitza P."/>
            <person name="Kern R."/>
            <person name="Heyl A."/>
            <person name="Rumpler F."/>
            <person name="Villalobos L.I.A.C."/>
            <person name="Clay J.M."/>
            <person name="Skokan R."/>
            <person name="Toyoda A."/>
            <person name="Suzuki Y."/>
            <person name="Kagoshima H."/>
            <person name="Schijlen E."/>
            <person name="Tajeshwar N."/>
            <person name="Catarino B."/>
            <person name="Hetherington A.J."/>
            <person name="Saltykova A."/>
            <person name="Bonnot C."/>
            <person name="Breuninger H."/>
            <person name="Symeonidi A."/>
            <person name="Radhakrishnan G.V."/>
            <person name="Van Nieuwerburgh F."/>
            <person name="Deforce D."/>
            <person name="Chang C."/>
            <person name="Karol K.G."/>
            <person name="Hedrich R."/>
            <person name="Ulvskov P."/>
            <person name="Glockner G."/>
            <person name="Delwiche C.F."/>
            <person name="Petrasek J."/>
            <person name="Van de Peer Y."/>
            <person name="Friml J."/>
            <person name="Beilby M."/>
            <person name="Dolan L."/>
            <person name="Kohara Y."/>
            <person name="Sugano S."/>
            <person name="Fujiyama A."/>
            <person name="Delaux P.-M."/>
            <person name="Quint M."/>
            <person name="TheiBen G."/>
            <person name="Hagemann M."/>
            <person name="Harholt J."/>
            <person name="Dunand C."/>
            <person name="Zachgo S."/>
            <person name="Langdale J."/>
            <person name="Maumus F."/>
            <person name="Straeten D.V.D."/>
            <person name="Gould S.B."/>
            <person name="Rensing S.A."/>
        </authorList>
    </citation>
    <scope>NUCLEOTIDE SEQUENCE [LARGE SCALE GENOMIC DNA]</scope>
    <source>
        <strain evidence="2 3">S276</strain>
    </source>
</reference>
<dbReference type="AlphaFoldDB" id="A0A388KSR5"/>
<protein>
    <recommendedName>
        <fullName evidence="1">NAD-dependent epimerase/dehydratase domain-containing protein</fullName>
    </recommendedName>
</protein>
<dbReference type="EMBL" id="BFEA01000177">
    <property type="protein sequence ID" value="GBG73086.1"/>
    <property type="molecule type" value="Genomic_DNA"/>
</dbReference>
<evidence type="ECO:0000259" key="1">
    <source>
        <dbReference type="Pfam" id="PF01370"/>
    </source>
</evidence>
<name>A0A388KSR5_CHABU</name>
<dbReference type="Proteomes" id="UP000265515">
    <property type="component" value="Unassembled WGS sequence"/>
</dbReference>
<organism evidence="2 3">
    <name type="scientific">Chara braunii</name>
    <name type="common">Braun's stonewort</name>
    <dbReference type="NCBI Taxonomy" id="69332"/>
    <lineage>
        <taxon>Eukaryota</taxon>
        <taxon>Viridiplantae</taxon>
        <taxon>Streptophyta</taxon>
        <taxon>Charophyceae</taxon>
        <taxon>Charales</taxon>
        <taxon>Characeae</taxon>
        <taxon>Chara</taxon>
    </lineage>
</organism>
<dbReference type="InterPro" id="IPR051207">
    <property type="entry name" value="ComplexI_NDUFA9_subunit"/>
</dbReference>
<keyword evidence="3" id="KW-1185">Reference proteome</keyword>
<evidence type="ECO:0000313" key="2">
    <source>
        <dbReference type="EMBL" id="GBG73086.1"/>
    </source>
</evidence>
<dbReference type="SUPFAM" id="SSF51735">
    <property type="entry name" value="NAD(P)-binding Rossmann-fold domains"/>
    <property type="match status" value="1"/>
</dbReference>
<dbReference type="Pfam" id="PF01370">
    <property type="entry name" value="Epimerase"/>
    <property type="match status" value="1"/>
</dbReference>
<sequence>MLGSSRLEEIAANVTGPAGIRSMSTNLVNTPKGGGGRSSVSGLVATVFGATGFLGRYVVQQLAKVGTQVFIPYRGTDMDYMHLKPMGDLGQIVPREFSLRDESSIREAIGQSNIVINLIGRDHETRNFSFEDVYVTAPATIARLVKEHGGIERLVHVTCLGASKSSPSRRHQAMAAGEEAVHAEYDKATILRPGAMFGTEDRLLNKWAIMSKKFSVVTIVDGGKTRLQPVHVVDVAGAVMAAIRDDGQSLGKIYELGGPDVTTVRDLVELMFETIRENPQILSIPMPLAELVTAPRELLLRRLPIPLPSPTFWTREYLETLKQDQIVSGDALTFSDLGLTPRKLEGVAIEHLYAYRAGGPSFGKTVGERVSGAGW</sequence>
<dbReference type="OMA" id="PEDQFTN"/>
<accession>A0A388KSR5</accession>
<dbReference type="STRING" id="69332.A0A388KSR5"/>
<dbReference type="CDD" id="cd05271">
    <property type="entry name" value="NDUFA9_like_SDR_a"/>
    <property type="match status" value="1"/>
</dbReference>
<dbReference type="GO" id="GO:0005739">
    <property type="term" value="C:mitochondrion"/>
    <property type="evidence" value="ECO:0007669"/>
    <property type="project" value="EnsemblPlants"/>
</dbReference>
<dbReference type="InterPro" id="IPR001509">
    <property type="entry name" value="Epimerase_deHydtase"/>
</dbReference>
<dbReference type="PANTHER" id="PTHR12126">
    <property type="entry name" value="NADH-UBIQUINONE OXIDOREDUCTASE 39 KDA SUBUNIT-RELATED"/>
    <property type="match status" value="1"/>
</dbReference>
<gene>
    <name evidence="2" type="ORF">CBR_g12802</name>
</gene>
<dbReference type="Gramene" id="GBG73086">
    <property type="protein sequence ID" value="GBG73086"/>
    <property type="gene ID" value="CBR_g12802"/>
</dbReference>
<dbReference type="Gene3D" id="3.40.50.720">
    <property type="entry name" value="NAD(P)-binding Rossmann-like Domain"/>
    <property type="match status" value="1"/>
</dbReference>
<comment type="caution">
    <text evidence="2">The sequence shown here is derived from an EMBL/GenBank/DDBJ whole genome shotgun (WGS) entry which is preliminary data.</text>
</comment>
<dbReference type="InterPro" id="IPR036291">
    <property type="entry name" value="NAD(P)-bd_dom_sf"/>
</dbReference>
<proteinExistence type="predicted"/>
<evidence type="ECO:0000313" key="3">
    <source>
        <dbReference type="Proteomes" id="UP000265515"/>
    </source>
</evidence>
<feature type="domain" description="NAD-dependent epimerase/dehydratase" evidence="1">
    <location>
        <begin position="46"/>
        <end position="257"/>
    </location>
</feature>
<dbReference type="GO" id="GO:0044877">
    <property type="term" value="F:protein-containing complex binding"/>
    <property type="evidence" value="ECO:0007669"/>
    <property type="project" value="TreeGrafter"/>
</dbReference>